<evidence type="ECO:0000256" key="14">
    <source>
        <dbReference type="SAM" id="MobiDB-lite"/>
    </source>
</evidence>
<keyword evidence="13" id="KW-0539">Nucleus</keyword>
<dbReference type="InterPro" id="IPR003152">
    <property type="entry name" value="FATC_dom"/>
</dbReference>
<dbReference type="InterPro" id="IPR016024">
    <property type="entry name" value="ARM-type_fold"/>
</dbReference>
<dbReference type="CDD" id="cd05172">
    <property type="entry name" value="PIKKc_DNA-PK"/>
    <property type="match status" value="1"/>
</dbReference>
<feature type="region of interest" description="Disordered" evidence="14">
    <location>
        <begin position="2550"/>
        <end position="2575"/>
    </location>
</feature>
<evidence type="ECO:0000256" key="11">
    <source>
        <dbReference type="ARBA" id="ARBA00022840"/>
    </source>
</evidence>
<evidence type="ECO:0000256" key="1">
    <source>
        <dbReference type="ARBA" id="ARBA00004604"/>
    </source>
</evidence>
<dbReference type="Pfam" id="PF20500">
    <property type="entry name" value="DNA-PKcs_N"/>
    <property type="match status" value="1"/>
</dbReference>
<dbReference type="InterPro" id="IPR014009">
    <property type="entry name" value="PIK_FAT"/>
</dbReference>
<dbReference type="EC" id="2.7.11.1" evidence="3"/>
<dbReference type="PROSITE" id="PS51190">
    <property type="entry name" value="FATC"/>
    <property type="match status" value="1"/>
</dbReference>
<evidence type="ECO:0000256" key="3">
    <source>
        <dbReference type="ARBA" id="ARBA00012513"/>
    </source>
</evidence>
<feature type="compositionally biased region" description="Low complexity" evidence="14">
    <location>
        <begin position="2556"/>
        <end position="2574"/>
    </location>
</feature>
<evidence type="ECO:0000256" key="10">
    <source>
        <dbReference type="ARBA" id="ARBA00022777"/>
    </source>
</evidence>
<dbReference type="InterPro" id="IPR046803">
    <property type="entry name" value="DNAPKcs_CC1-2"/>
</dbReference>
<dbReference type="PANTHER" id="PTHR11139:SF68">
    <property type="entry name" value="DNA-DEPENDENT PROTEIN KINASE CATALYTIC SUBUNIT"/>
    <property type="match status" value="1"/>
</dbReference>
<dbReference type="PANTHER" id="PTHR11139">
    <property type="entry name" value="ATAXIA TELANGIECTASIA MUTATED ATM -RELATED"/>
    <property type="match status" value="1"/>
</dbReference>
<protein>
    <recommendedName>
        <fullName evidence="4">DNA-dependent protein kinase catalytic subunit</fullName>
        <ecNumber evidence="3">2.7.11.1</ecNumber>
    </recommendedName>
</protein>
<dbReference type="SUPFAM" id="SSF48371">
    <property type="entry name" value="ARM repeat"/>
    <property type="match status" value="2"/>
</dbReference>
<keyword evidence="12" id="KW-0234">DNA repair</keyword>
<dbReference type="Pfam" id="PF20502">
    <property type="entry name" value="DNAPKcs_CC1-2"/>
    <property type="match status" value="2"/>
</dbReference>
<keyword evidence="7 18" id="KW-0808">Transferase</keyword>
<dbReference type="InterPro" id="IPR018936">
    <property type="entry name" value="PI3/4_kinase_CS"/>
</dbReference>
<dbReference type="EMBL" id="MT472577">
    <property type="protein sequence ID" value="QOY44576.1"/>
    <property type="molecule type" value="mRNA"/>
</dbReference>
<dbReference type="SMART" id="SM01343">
    <property type="entry name" value="FATC"/>
    <property type="match status" value="1"/>
</dbReference>
<reference evidence="18" key="1">
    <citation type="journal article" date="2020" name="Prog. Biophys. Mol. Biol.">
        <title>Uncovering DNA-PKcs ancient phylogeny, unique sequence motifs and insights for human disease.</title>
        <authorList>
            <person name="Lees-Miller J.P."/>
            <person name="Cobban A."/>
            <person name="Katsonis P."/>
            <person name="Bacolla A."/>
            <person name="Tsutakawa S.E."/>
            <person name="Hammel M."/>
            <person name="Meek K."/>
            <person name="Anderson D.W."/>
            <person name="Lichtarge O."/>
            <person name="Tainer J.A."/>
            <person name="Lees-Miller S.P."/>
        </authorList>
    </citation>
    <scope>NUCLEOTIDE SEQUENCE</scope>
</reference>
<dbReference type="GO" id="GO:0005524">
    <property type="term" value="F:ATP binding"/>
    <property type="evidence" value="ECO:0007669"/>
    <property type="project" value="UniProtKB-KW"/>
</dbReference>
<dbReference type="PROSITE" id="PS51189">
    <property type="entry name" value="FAT"/>
    <property type="match status" value="1"/>
</dbReference>
<dbReference type="PROSITE" id="PS50290">
    <property type="entry name" value="PI3_4_KINASE_3"/>
    <property type="match status" value="1"/>
</dbReference>
<evidence type="ECO:0000256" key="5">
    <source>
        <dbReference type="ARBA" id="ARBA00022527"/>
    </source>
</evidence>
<comment type="similarity">
    <text evidence="2">Belongs to the PI3/PI4-kinase family.</text>
</comment>
<sequence>MENLGCCCALLFSKETGITNFLKKVVQKDEFLDCKVDALKMLLALVVKYDKKLLSYSLDLKDVSMSLFLRDRFAKVKVLALDLLIEVVTFVAGSEVADELKISGIAEKLFTELVHSSRHPSTVQQRMYQLLGVIAEMYPELMVRHADRLVNMYVVTIKKQMTSKTSKPDIPLITGSLKGLCHLLVHFTQSAEEEAAHSCDIYKYTCAAISKEANEKLSKYEMAESGLKLLAKHASQFNKFLLDEYKIMYERLAFWCHHHNRVMMHLGFSAMEAFFKQISAHLVLLANEGRKERSIFMFFMEEFRKIMDNPESSSKEISLAIHGYGYFATPCRIFLSQDDVKFMFTEVMQRSEQMLIVQAEYLDDRITSLPHFLEALASIIKELSEVTDTLILLVEKLILLLVEHSPKLPEKLHYIFVVTILKVCFSLTPKGSVFRSFISRFVYQALLRTCSHPAVTTTFDDDGQELDPEYRTRRITYKDYLNMWKCLLTCSRFKELKHLGVGVEECQAFTEILYDELVSSILRVLDRLDLTCRDIVVDKDQDQDFEASEDSVISNKKQPAKPKDYIVFINLVDFCQDLLPSVHKELFHKWLFTFGHQLIVHSTMHPYVSGFYKLLSVSMTVASRIDYFQGIGKKIEREDANWCQDIKQTAIEDMEIDSLTDSDRSQREASFMLFSKFTKEVLVKLKQSKDDLLASCLLFILSLPYEIVITELHAIVPALQIALQIGYSYLPLANAALDALDTWSQKIPDSMMKPFYTDILQYLDPYLKSATDTDFSASAATDQMIILSTTKSNHKFGRRKIPIKVLKQKRKTLSERNQESQLAEIRRRCVLLLGSLGGIVNNMLVKSSTEQVTKSAMAWDNVKHLKFHVPFVDIKPVIYLDVFLPRVVEIATTSSECQTKAAACELLHSFVLYMLGRSSQQPKTKAARGEEMDKLYQKLFPVLLQLACDTEQVARQLFGPLVMQLIHWFTSVMMFQSEGTKILLECIMDGLVDPTNTALRDFSALCVHEFLQWAIKQTTKKQLESSPYNVEMLMNWIYNLARHPSAFKRLGASLAFNSIYTIFREEDSLVDIFTFEIMVVFVESLAIAHQDDKSLGTQKQAKQALSHLDRIIKKKADLLSCASKKRKKPKYWKEATLQICLCWLVRQCGRPQTECRHACMELVYSLSTSLPGVKRPHDFFSALIKGDKKYLLQRFESGMYCLKEEQHGISKRPKVTDMCDRFALKSVLTWFDYLLCTLDCYTWIFGQSLINPSRILVVPDEKGTVLFTVLSYFFDKLAQGDIEKAAVLFGDKPQQIFTPWEQEEYNRSKCTVIVRTIDFLVVLLKNYQQDSLKVIPDDFWSDSLWQTLASCVLTPSSIGFNMANMEILEKLPLQTQQLLTILKQKLPQNILVCFLDILKNMINSQGSADLFQLLPDKFDETKSEDLKLLQLVKGHEQLHLAGLLQSVLNKSRQTESVSVQLFDVVFKNEDLISRLLDKSPVKNMAVHSSSDHGAMFYACFKSTVNQHLVANCAEFLDHLLKWAHDETTTVGCILISMLEYIRQDRQLRKNLGSSVIKALLDRWFRLHAWWHGESATKETQSMALNILTKMILIDSKAVCNVQQKGFSHMFDMYLNMLVDKRLSLSFKSNVLDILAFFCSLPEDYIWQLKEKLERFVDNNFPQKSDQYRKGSPKYNEYIISFNKILSALELSGNLMLLELLISIICKEEAHAEEEHIQKTLTKMAKRLPVDKQKPAIEVPYRIFCNESTFKNAHRRAALERVCVTLLRAVSVPALKEFFYDHIKDIMFSIELQFSQLSVSESQMVTKLCNFELLEVMYSRLTREEVRSKNSTINQKYCYPKTDVEGKELTAAITKAAHHTKRENLQGEPVFLELQRQYRCAAYNTLIAVICCTQTEIKFYNGFLFSENINMGECLWDNLVDQQKEYEFPVELQNPHHKKLVAIRSEHRESENTDSSLPSVNYLASQYLADSSLMDDVSQYDFTVSVQTSSYTSTPSSKKHKHSRLTKGNSKEDKDVLDTEVTVQGDYVEIEMDELNKHECMAPLIGLLKHMARNNITPSVTKGETPASLPTWMSNIKNKLQCPSTSRNTRLFLVKLIINTEEVFKPYAKDWFGPLVQIITRGDLGTNGINYMISDLTITLLSWHTVAIPEDNSADKAMACQLLKVLVASCHHDSQQILKNNLELLKVLVEVWKPRLEVPTNILYENFSHYDLKTKRNMTGIQMTGVILANGLSPYRPNSGVDKDRFYKNLAKNMQHTSKAVYMSSAEVVGMALKHMTETEKEEDDKTWHKEFIDHISSLLIGFQSNKPDRFISCVYGMQLHFPTIADGFLAKVLFILPKVHGEFKTHSLEILQNRISQIDNAFLEMKSKGISDILSQRNEANQHAALRLVKGLCNQLKPAEILYLLPVLTEFASHPSASCRAQMYNILMWIYDNYRDDDGTDTEQIIQSVKETLLRGLSDKDIKNRVTLQNFWSHSTRLPDSTVDRLVALLETMYSPASEHQYLTYATNLLLEMTSRSPDYKRPIFEHPLSDCKFKDFHVRQSWRQRHSTMTPMFVDTQSTQTSSDGSSDGGSTSPIQLRATQDVQQFTATQGVGTSKGPYDWLTQSSIDTFADSDVNMSTETQSSLLFTIGATSSKSAPSHRQRVQQRPGPRFGKHSLQQGKAGNRNDSDDGLEILQLKRRFIKDSGDRSAYFARREARQRAIREEIAQEQRQRRENQVILYRKYRIGDLPDIQIEYFNIIAPLQALAQKDSRMAMLLLSTLFEAIHAELVTVCADNRSIHARISNSLNTMLSTTNQYYAPFINCILHMAYSNIHNLTLEPSNISSACLTGLQQPMGIMLLEKMLIHAENPTCQPSKKHRTIGPQVSRDINVWLELAKLYKSIGDYDTLKGIFGSKLGTKEITLEAMEAEMSGDYQTAVQLYYKALVCTDWDEEPDELEKDFWDASSLHCYEHLTQWNKLLECTLTNLDDVRSANLDRIWEDTYYQDTYLPYLIHSKLKLLLENGEGQDDLATFIDNAMKVTERRALLESQYSVELALLYIWQEEYDRAMSHVDQAIQLFLQNWAGLDALMSNSRLHHLRTLQKLTEMHEFLQFIMKNKHSISFMQSVIQANAWMRRSPDPVVDPTTIWDDVMSYRILYLDQMAQHLKNISKESEGMDDIFNEHKVNFRLKQAEAANQQNNFPVALKQMKATFNLVKGVKNKTLHIECYHEWTRIQHKKCKVASLTTNEKIKALIETMNVLEQRAVDDSRVKCSQHILQGQALFQLISLLKDDIHVLDEYRNEIQNITHCGTYDHEKVIMKLTEECYRQMKAAVFVASDSSCSDTDKINMAHMALVSYCDTYLRQSENDESGQKILPVLSSFPAAVTVSLLAAMKNNCSEARQRFPRLLQLTEQYPENMSLFIQKTSSVPTWMFLGWISQITALLDKPESPAIQDILKRLAVEYPQAVVYPFKMSCDGYKFSNDEQGKKAKAVMIRVNEELSKNPLIGKFINALEQLGQPDSLFKDWYQNLEWKECFSQPEKNKTHILTMYKDMYDQLLATETNDKGPYRTRFAEKYRRDFNHAFGTGGEKLQQFTYAKFQEEGNKILQKINNFEKPPEDIAEYSEWLANFQGCEFDQEIEIPGQYIGKAKPLPQYHTKISSFHSVVKTLQSMRKPKRIVIRGNDQKEYPFLVKGGEDLRLDQRIQQLFGLMNEIFSHASKCHQYNLQLRTYQVIPMTTRIGLIEWMKNTKTLKEILYETFTKEEKEFFISPNGPRYDYAKWMGVPIRDIGKPKPYQVSYSKNTRSDAITNFLKRENLVPWNLARRAYQTMAVSPEAFFVLKTNFTTSHAQLCVCHYILGIGDRHLSNFMVDLQSGRMIGIDFGYAFGSATQFLPIPELMPFRLTCQLRNLMLPLREKGLFESTMIHVLRALRDNQDIIINTMDVFIKEPSLDWKQNAMRELNQMQSCDENHEDIGIRCTVAYVICVPELMTDPHWYPKAKVAFACRKLNGHNPAHITRDELVQGHKGKTYCCKAAKVVLGDPEHDIRAKLPPKCLTVEEQVACLINQATDGNILSRVFCGWEPWM</sequence>
<keyword evidence="5" id="KW-0723">Serine/threonine-protein kinase</keyword>
<dbReference type="InterPro" id="IPR050517">
    <property type="entry name" value="DDR_Repair_Kinase"/>
</dbReference>
<evidence type="ECO:0000259" key="17">
    <source>
        <dbReference type="PROSITE" id="PS51190"/>
    </source>
</evidence>
<dbReference type="Pfam" id="PF00454">
    <property type="entry name" value="PI3_PI4_kinase"/>
    <property type="match status" value="1"/>
</dbReference>
<evidence type="ECO:0000256" key="12">
    <source>
        <dbReference type="ARBA" id="ARBA00023204"/>
    </source>
</evidence>
<feature type="domain" description="FATC" evidence="17">
    <location>
        <begin position="4034"/>
        <end position="4066"/>
    </location>
</feature>
<dbReference type="GO" id="GO:0005730">
    <property type="term" value="C:nucleolus"/>
    <property type="evidence" value="ECO:0007669"/>
    <property type="project" value="UniProtKB-SubCell"/>
</dbReference>
<name>A0A872ZM31_9ANNE</name>
<evidence type="ECO:0000256" key="9">
    <source>
        <dbReference type="ARBA" id="ARBA00022763"/>
    </source>
</evidence>
<dbReference type="InterPro" id="IPR046804">
    <property type="entry name" value="DNA-PKcs_N"/>
</dbReference>
<dbReference type="InterPro" id="IPR036940">
    <property type="entry name" value="PI3/4_kinase_cat_sf"/>
</dbReference>
<dbReference type="FunFam" id="3.30.1010.10:FF:000013">
    <property type="entry name" value="Protein kinase, DNA-activated, catalytic subunit"/>
    <property type="match status" value="1"/>
</dbReference>
<dbReference type="Pfam" id="PF02259">
    <property type="entry name" value="FAT"/>
    <property type="match status" value="1"/>
</dbReference>
<feature type="domain" description="PI3K/PI4K catalytic" evidence="15">
    <location>
        <begin position="3643"/>
        <end position="3975"/>
    </location>
</feature>
<dbReference type="GO" id="GO:0008630">
    <property type="term" value="P:intrinsic apoptotic signaling pathway in response to DNA damage"/>
    <property type="evidence" value="ECO:0007669"/>
    <property type="project" value="TreeGrafter"/>
</dbReference>
<keyword evidence="10 18" id="KW-0418">Kinase</keyword>
<keyword evidence="6" id="KW-0597">Phosphoprotein</keyword>
<evidence type="ECO:0000256" key="4">
    <source>
        <dbReference type="ARBA" id="ARBA00018077"/>
    </source>
</evidence>
<feature type="region of interest" description="Disordered" evidence="14">
    <location>
        <begin position="2633"/>
        <end position="2670"/>
    </location>
</feature>
<dbReference type="SMART" id="SM01344">
    <property type="entry name" value="NUC194"/>
    <property type="match status" value="1"/>
</dbReference>
<comment type="subcellular location">
    <subcellularLocation>
        <location evidence="1">Nucleus</location>
        <location evidence="1">Nucleolus</location>
    </subcellularLocation>
</comment>
<dbReference type="GO" id="GO:0004677">
    <property type="term" value="F:DNA-dependent protein kinase activity"/>
    <property type="evidence" value="ECO:0007669"/>
    <property type="project" value="InterPro"/>
</dbReference>
<dbReference type="Pfam" id="PF02260">
    <property type="entry name" value="FATC"/>
    <property type="match status" value="1"/>
</dbReference>
<dbReference type="InterPro" id="IPR037706">
    <property type="entry name" value="DNA-PK_dom"/>
</dbReference>
<dbReference type="InterPro" id="IPR045581">
    <property type="entry name" value="DNAPKcs_CC5"/>
</dbReference>
<dbReference type="InterPro" id="IPR000403">
    <property type="entry name" value="PI3/4_kinase_cat_dom"/>
</dbReference>
<dbReference type="GO" id="GO:0000723">
    <property type="term" value="P:telomere maintenance"/>
    <property type="evidence" value="ECO:0007669"/>
    <property type="project" value="TreeGrafter"/>
</dbReference>
<evidence type="ECO:0000256" key="8">
    <source>
        <dbReference type="ARBA" id="ARBA00022741"/>
    </source>
</evidence>
<dbReference type="SUPFAM" id="SSF56112">
    <property type="entry name" value="Protein kinase-like (PK-like)"/>
    <property type="match status" value="1"/>
</dbReference>
<keyword evidence="11" id="KW-0067">ATP-binding</keyword>
<evidence type="ECO:0000256" key="2">
    <source>
        <dbReference type="ARBA" id="ARBA00011031"/>
    </source>
</evidence>
<dbReference type="PROSITE" id="PS00916">
    <property type="entry name" value="PI3_4_KINASE_2"/>
    <property type="match status" value="1"/>
</dbReference>
<evidence type="ECO:0000256" key="13">
    <source>
        <dbReference type="ARBA" id="ARBA00023242"/>
    </source>
</evidence>
<dbReference type="GO" id="GO:0006303">
    <property type="term" value="P:double-strand break repair via nonhomologous end joining"/>
    <property type="evidence" value="ECO:0007669"/>
    <property type="project" value="InterPro"/>
</dbReference>
<keyword evidence="8" id="KW-0547">Nucleotide-binding</keyword>
<feature type="region of interest" description="Disordered" evidence="14">
    <location>
        <begin position="1989"/>
        <end position="2012"/>
    </location>
</feature>
<accession>A0A872ZM31</accession>
<organism evidence="18">
    <name type="scientific">Alvinella pompejana</name>
    <dbReference type="NCBI Taxonomy" id="6376"/>
    <lineage>
        <taxon>Eukaryota</taxon>
        <taxon>Metazoa</taxon>
        <taxon>Spiralia</taxon>
        <taxon>Lophotrochozoa</taxon>
        <taxon>Annelida</taxon>
        <taxon>Polychaeta</taxon>
        <taxon>Sedentaria</taxon>
        <taxon>Canalipalpata</taxon>
        <taxon>Terebellida</taxon>
        <taxon>Terebelliformia</taxon>
        <taxon>Alvinellidae</taxon>
        <taxon>Alvinella</taxon>
    </lineage>
</organism>
<dbReference type="InterPro" id="IPR012582">
    <property type="entry name" value="DNAPKcs_CC3"/>
</dbReference>
<dbReference type="InterPro" id="IPR011009">
    <property type="entry name" value="Kinase-like_dom_sf"/>
</dbReference>
<evidence type="ECO:0000259" key="16">
    <source>
        <dbReference type="PROSITE" id="PS51189"/>
    </source>
</evidence>
<feature type="domain" description="FAT" evidence="16">
    <location>
        <begin position="2823"/>
        <end position="3458"/>
    </location>
</feature>
<dbReference type="SMART" id="SM00146">
    <property type="entry name" value="PI3Kc"/>
    <property type="match status" value="1"/>
</dbReference>
<keyword evidence="9" id="KW-0227">DNA damage</keyword>
<evidence type="ECO:0000256" key="7">
    <source>
        <dbReference type="ARBA" id="ARBA00022679"/>
    </source>
</evidence>
<evidence type="ECO:0000313" key="18">
    <source>
        <dbReference type="EMBL" id="QOY44576.1"/>
    </source>
</evidence>
<gene>
    <name evidence="18" type="primary">Prkdc</name>
</gene>
<dbReference type="Pfam" id="PF08163">
    <property type="entry name" value="DNAPKcs_CC3"/>
    <property type="match status" value="1"/>
</dbReference>
<dbReference type="Gene3D" id="1.10.1070.11">
    <property type="entry name" value="Phosphatidylinositol 3-/4-kinase, catalytic domain"/>
    <property type="match status" value="1"/>
</dbReference>
<proteinExistence type="evidence at transcript level"/>
<dbReference type="InterPro" id="IPR003151">
    <property type="entry name" value="PIK-rel_kinase_FAT"/>
</dbReference>
<evidence type="ECO:0000259" key="15">
    <source>
        <dbReference type="PROSITE" id="PS50290"/>
    </source>
</evidence>
<dbReference type="Gene3D" id="3.30.1010.10">
    <property type="entry name" value="Phosphatidylinositol 3-kinase Catalytic Subunit, Chain A, domain 4"/>
    <property type="match status" value="1"/>
</dbReference>
<dbReference type="Pfam" id="PF19704">
    <property type="entry name" value="DNAPKcs_CC5"/>
    <property type="match status" value="1"/>
</dbReference>
<evidence type="ECO:0000256" key="6">
    <source>
        <dbReference type="ARBA" id="ARBA00022553"/>
    </source>
</evidence>